<reference evidence="3 5" key="2">
    <citation type="submission" date="2018-08" db="EMBL/GenBank/DDBJ databases">
        <title>Draft genome of Streptococcus sp. nov. Z1.</title>
        <authorList>
            <person name="Tian Z."/>
        </authorList>
    </citation>
    <scope>NUCLEOTIDE SEQUENCE [LARGE SCALE GENOMIC DNA]</scope>
    <source>
        <strain evidence="3">Z1</strain>
        <strain evidence="5">Z1(2018)</strain>
    </source>
</reference>
<proteinExistence type="predicted"/>
<accession>A0A372KMR2</accession>
<reference evidence="4" key="3">
    <citation type="submission" date="2018-08" db="EMBL/GenBank/DDBJ databases">
        <title>Streptococcus chenjunshii sp. nov., isolated from stools sample of the Tibetan antelope in the Qinghai-Tibet plateau, China.</title>
        <authorList>
            <person name="Tian Z."/>
        </authorList>
    </citation>
    <scope>NUCLEOTIDE SEQUENCE [LARGE SCALE GENOMIC DNA]</scope>
    <source>
        <strain evidence="4">Z15</strain>
    </source>
</reference>
<dbReference type="AlphaFoldDB" id="A0A372KMR2"/>
<reference evidence="1" key="4">
    <citation type="journal article" date="2019" name="Int. J. Syst. Evol. Microbiol.">
        <title>Streptococcus chenjunshii sp. nov. isolated from feces of Tibetan antelopes.</title>
        <authorList>
            <person name="Tian Z."/>
            <person name="Lu S."/>
            <person name="Jin D."/>
            <person name="Yang J."/>
            <person name="Pu J."/>
            <person name="Lai X.H."/>
            <person name="Bai X.N."/>
            <person name="Wu X.M."/>
            <person name="Li J."/>
            <person name="Wang S."/>
            <person name="Xu J."/>
        </authorList>
    </citation>
    <scope>NUCLEOTIDE SEQUENCE</scope>
    <source>
        <strain evidence="1">Z15</strain>
    </source>
</reference>
<organism evidence="3 5">
    <name type="scientific">Streptococcus chenjunshii</name>
    <dbReference type="NCBI Taxonomy" id="2173853"/>
    <lineage>
        <taxon>Bacteria</taxon>
        <taxon>Bacillati</taxon>
        <taxon>Bacillota</taxon>
        <taxon>Bacilli</taxon>
        <taxon>Lactobacillales</taxon>
        <taxon>Streptococcaceae</taxon>
        <taxon>Streptococcus</taxon>
    </lineage>
</organism>
<keyword evidence="6" id="KW-1185">Reference proteome</keyword>
<dbReference type="Proteomes" id="UP000262901">
    <property type="component" value="Unassembled WGS sequence"/>
</dbReference>
<dbReference type="Proteomes" id="UP000246115">
    <property type="component" value="Chromosome"/>
</dbReference>
<evidence type="ECO:0000313" key="1">
    <source>
        <dbReference type="EMBL" id="AXQ79436.1"/>
    </source>
</evidence>
<dbReference type="RefSeq" id="WP_116878154.1">
    <property type="nucleotide sequence ID" value="NZ_CP031733.1"/>
</dbReference>
<reference evidence="2 6" key="1">
    <citation type="submission" date="2018-08" db="EMBL/GenBank/DDBJ databases">
        <title>Draft genome of Streptococcus sp .nov. Z2.</title>
        <authorList>
            <person name="Tian Z."/>
        </authorList>
    </citation>
    <scope>NUCLEOTIDE SEQUENCE [LARGE SCALE GENOMIC DNA]</scope>
    <source>
        <strain evidence="2 6">Z2</strain>
    </source>
</reference>
<accession>A0A346NEJ1</accession>
<dbReference type="EMBL" id="CP031733">
    <property type="protein sequence ID" value="AXQ79436.1"/>
    <property type="molecule type" value="Genomic_DNA"/>
</dbReference>
<dbReference type="Proteomes" id="UP000264056">
    <property type="component" value="Unassembled WGS sequence"/>
</dbReference>
<evidence type="ECO:0000313" key="3">
    <source>
        <dbReference type="EMBL" id="RFU53204.1"/>
    </source>
</evidence>
<evidence type="ECO:0000313" key="6">
    <source>
        <dbReference type="Proteomes" id="UP000264056"/>
    </source>
</evidence>
<evidence type="ECO:0000313" key="5">
    <source>
        <dbReference type="Proteomes" id="UP000262901"/>
    </source>
</evidence>
<dbReference type="OrthoDB" id="2236950at2"/>
<gene>
    <name evidence="1" type="ORF">DDV21_010290</name>
    <name evidence="2" type="ORF">DDV22_05210</name>
    <name evidence="3" type="ORF">DDV23_05720</name>
</gene>
<evidence type="ECO:0000313" key="2">
    <source>
        <dbReference type="EMBL" id="RFU51106.1"/>
    </source>
</evidence>
<dbReference type="EMBL" id="QVQY01000010">
    <property type="protein sequence ID" value="RFU51106.1"/>
    <property type="molecule type" value="Genomic_DNA"/>
</dbReference>
<evidence type="ECO:0000313" key="4">
    <source>
        <dbReference type="Proteomes" id="UP000246115"/>
    </source>
</evidence>
<dbReference type="KEGG" id="schj:DDV21_010290"/>
<protein>
    <submittedName>
        <fullName evidence="3">Uncharacterized protein</fullName>
    </submittedName>
</protein>
<dbReference type="EMBL" id="QVQZ01000010">
    <property type="protein sequence ID" value="RFU53204.1"/>
    <property type="molecule type" value="Genomic_DNA"/>
</dbReference>
<sequence length="98" mass="11447">MWTELRLREADAEEREFFGSDWVWNGPVPEEDERVLVSNGIDVWIDTWVYADSQNAGLENEPDGGNGLFWAPLPEPPKVKNGRRMKNEIYDYNNDREC</sequence>
<name>A0A372KMR2_9STRE</name>